<evidence type="ECO:0000313" key="3">
    <source>
        <dbReference type="Proteomes" id="UP000327493"/>
    </source>
</evidence>
<evidence type="ECO:0000313" key="2">
    <source>
        <dbReference type="EMBL" id="KAA8584937.1"/>
    </source>
</evidence>
<keyword evidence="3" id="KW-1185">Reference proteome</keyword>
<feature type="region of interest" description="Disordered" evidence="1">
    <location>
        <begin position="62"/>
        <end position="87"/>
    </location>
</feature>
<organism evidence="2 3">
    <name type="scientific">Etheostoma spectabile</name>
    <name type="common">orangethroat darter</name>
    <dbReference type="NCBI Taxonomy" id="54343"/>
    <lineage>
        <taxon>Eukaryota</taxon>
        <taxon>Metazoa</taxon>
        <taxon>Chordata</taxon>
        <taxon>Craniata</taxon>
        <taxon>Vertebrata</taxon>
        <taxon>Euteleostomi</taxon>
        <taxon>Actinopterygii</taxon>
        <taxon>Neopterygii</taxon>
        <taxon>Teleostei</taxon>
        <taxon>Neoteleostei</taxon>
        <taxon>Acanthomorphata</taxon>
        <taxon>Eupercaria</taxon>
        <taxon>Perciformes</taxon>
        <taxon>Percoidei</taxon>
        <taxon>Percidae</taxon>
        <taxon>Etheostomatinae</taxon>
        <taxon>Etheostoma</taxon>
    </lineage>
</organism>
<gene>
    <name evidence="2" type="ORF">FQN60_003631</name>
</gene>
<comment type="caution">
    <text evidence="2">The sequence shown here is derived from an EMBL/GenBank/DDBJ whole genome shotgun (WGS) entry which is preliminary data.</text>
</comment>
<protein>
    <submittedName>
        <fullName evidence="2">Uncharacterized protein</fullName>
    </submittedName>
</protein>
<dbReference type="EMBL" id="VOFY01000015">
    <property type="protein sequence ID" value="KAA8584937.1"/>
    <property type="molecule type" value="Genomic_DNA"/>
</dbReference>
<accession>A0A5J5CT34</accession>
<proteinExistence type="predicted"/>
<dbReference type="AlphaFoldDB" id="A0A5J5CT34"/>
<sequence length="120" mass="14209">MVADRVVKKEDGEKLAKRPCGSFCPCLYYKMLERSDRELKHRATQQQNEPKFQIHDYIESKKHKSSCCGLRQKETQREREREKEREAVRPEPRFVFNLFQFSLLCMRQQLGCSVNAPPSS</sequence>
<name>A0A5J5CT34_9PERO</name>
<dbReference type="Proteomes" id="UP000327493">
    <property type="component" value="Chromosome 15"/>
</dbReference>
<evidence type="ECO:0000256" key="1">
    <source>
        <dbReference type="SAM" id="MobiDB-lite"/>
    </source>
</evidence>
<feature type="compositionally biased region" description="Basic and acidic residues" evidence="1">
    <location>
        <begin position="71"/>
        <end position="87"/>
    </location>
</feature>
<reference evidence="2 3" key="1">
    <citation type="submission" date="2019-08" db="EMBL/GenBank/DDBJ databases">
        <title>A chromosome-level genome assembly, high-density linkage maps, and genome scans reveal the genomic architecture of hybrid incompatibilities underlying speciation via character displacement in darters (Percidae: Etheostominae).</title>
        <authorList>
            <person name="Moran R.L."/>
            <person name="Catchen J.M."/>
            <person name="Fuller R.C."/>
        </authorList>
    </citation>
    <scope>NUCLEOTIDE SEQUENCE [LARGE SCALE GENOMIC DNA]</scope>
    <source>
        <strain evidence="2">EspeVRDwgs_2016</strain>
        <tissue evidence="2">Muscle</tissue>
    </source>
</reference>